<dbReference type="EMBL" id="NRGO01000038">
    <property type="protein sequence ID" value="PCC48526.1"/>
    <property type="molecule type" value="Genomic_DNA"/>
</dbReference>
<keyword evidence="5" id="KW-0503">Monooxygenase</keyword>
<sequence length="507" mass="54429">MKQVIIAGGGPVGLFLARELQIGGVQALVIEAAAVRPQYSKALTVHPRTLEILAMRGIHEQMLEEGLRIPNGHFGVLENRLDFAALDTEFQFTLAYPQVRTEETLERHALDAGAELRKGHRVTNVRQTDDAVTVTIEGPDGSYEESAEYVVGCDGAKSVVRAASGIDFPGTVSTVFGFLGDVGLDAPPERIGYSCHGESGTLMVAPLPGGIYRFVGVDPARQAARGEELSFEEFRESVTRIAGTDFGMHDPQWLSRYGNATRQADAYRTGRVLVAGDAAHIHFPTGGVGLNVGLQDAFNLGWKLARTIKDTGSAGLLDTYHHERHPVGQSLLTNSAAQTAVITAFSPEGQGLRTLLNELINTNPAFSVDLAERLSALAVRYPDDSKVAHRLAGSRVPNTDLSGEHIGSRLFSLFSMALPVLVNFTENHEWTSVAIQGFDAVRTSVDPKNSPAQREWDSVAAMLVRPDGYVAWASDASDPDTLSSGARVALEAIASARGNSQGPKHSQ</sequence>
<evidence type="ECO:0000256" key="2">
    <source>
        <dbReference type="ARBA" id="ARBA00022630"/>
    </source>
</evidence>
<dbReference type="Proteomes" id="UP000217720">
    <property type="component" value="Unassembled WGS sequence"/>
</dbReference>
<feature type="domain" description="FAD-binding" evidence="4">
    <location>
        <begin position="3"/>
        <end position="334"/>
    </location>
</feature>
<evidence type="ECO:0000259" key="4">
    <source>
        <dbReference type="Pfam" id="PF01494"/>
    </source>
</evidence>
<comment type="cofactor">
    <cofactor evidence="1">
        <name>FAD</name>
        <dbReference type="ChEBI" id="CHEBI:57692"/>
    </cofactor>
</comment>
<dbReference type="GO" id="GO:0016709">
    <property type="term" value="F:oxidoreductase activity, acting on paired donors, with incorporation or reduction of molecular oxygen, NAD(P)H as one donor, and incorporation of one atom of oxygen"/>
    <property type="evidence" value="ECO:0007669"/>
    <property type="project" value="UniProtKB-ARBA"/>
</dbReference>
<dbReference type="RefSeq" id="WP_096161352.1">
    <property type="nucleotide sequence ID" value="NZ_JABUYC010000026.1"/>
</dbReference>
<comment type="caution">
    <text evidence="5">The sequence shown here is derived from an EMBL/GenBank/DDBJ whole genome shotgun (WGS) entry which is preliminary data.</text>
</comment>
<evidence type="ECO:0000313" key="5">
    <source>
        <dbReference type="EMBL" id="PCC48526.1"/>
    </source>
</evidence>
<gene>
    <name evidence="5" type="ORF">CIK62_18125</name>
</gene>
<proteinExistence type="predicted"/>
<organism evidence="5 6">
    <name type="scientific">Brevibacterium aurantiacum</name>
    <dbReference type="NCBI Taxonomy" id="273384"/>
    <lineage>
        <taxon>Bacteria</taxon>
        <taxon>Bacillati</taxon>
        <taxon>Actinomycetota</taxon>
        <taxon>Actinomycetes</taxon>
        <taxon>Micrococcales</taxon>
        <taxon>Brevibacteriaceae</taxon>
        <taxon>Brevibacterium</taxon>
    </lineage>
</organism>
<protein>
    <submittedName>
        <fullName evidence="5">Monooxygenase</fullName>
    </submittedName>
</protein>
<dbReference type="PANTHER" id="PTHR43004:SF19">
    <property type="entry name" value="BINDING MONOOXYGENASE, PUTATIVE (JCVI)-RELATED"/>
    <property type="match status" value="1"/>
</dbReference>
<dbReference type="InterPro" id="IPR050641">
    <property type="entry name" value="RIFMO-like"/>
</dbReference>
<keyword evidence="2" id="KW-0285">Flavoprotein</keyword>
<dbReference type="Pfam" id="PF21274">
    <property type="entry name" value="Rng_hyd_C"/>
    <property type="match status" value="1"/>
</dbReference>
<accession>A0A2A3ZAC0</accession>
<keyword evidence="3" id="KW-0274">FAD</keyword>
<reference evidence="5 6" key="1">
    <citation type="journal article" date="2017" name="Elife">
        <title>Extensive horizontal gene transfer in cheese-associated bacteria.</title>
        <authorList>
            <person name="Bonham K.S."/>
            <person name="Wolfe B.E."/>
            <person name="Dutton R.J."/>
        </authorList>
    </citation>
    <scope>NUCLEOTIDE SEQUENCE [LARGE SCALE GENOMIC DNA]</scope>
    <source>
        <strain evidence="5 6">900_6</strain>
    </source>
</reference>
<dbReference type="PANTHER" id="PTHR43004">
    <property type="entry name" value="TRK SYSTEM POTASSIUM UPTAKE PROTEIN"/>
    <property type="match status" value="1"/>
</dbReference>
<dbReference type="InterPro" id="IPR002938">
    <property type="entry name" value="FAD-bd"/>
</dbReference>
<name>A0A2A3ZAC0_BREAU</name>
<dbReference type="Gene3D" id="3.40.30.120">
    <property type="match status" value="1"/>
</dbReference>
<dbReference type="Gene3D" id="3.30.70.2450">
    <property type="match status" value="1"/>
</dbReference>
<dbReference type="PRINTS" id="PR00420">
    <property type="entry name" value="RNGMNOXGNASE"/>
</dbReference>
<keyword evidence="5" id="KW-0560">Oxidoreductase</keyword>
<evidence type="ECO:0000313" key="6">
    <source>
        <dbReference type="Proteomes" id="UP000217720"/>
    </source>
</evidence>
<dbReference type="SUPFAM" id="SSF51905">
    <property type="entry name" value="FAD/NAD(P)-binding domain"/>
    <property type="match status" value="1"/>
</dbReference>
<dbReference type="Pfam" id="PF01494">
    <property type="entry name" value="FAD_binding_3"/>
    <property type="match status" value="1"/>
</dbReference>
<evidence type="ECO:0000256" key="1">
    <source>
        <dbReference type="ARBA" id="ARBA00001974"/>
    </source>
</evidence>
<dbReference type="AlphaFoldDB" id="A0A2A3ZAC0"/>
<evidence type="ECO:0000256" key="3">
    <source>
        <dbReference type="ARBA" id="ARBA00022827"/>
    </source>
</evidence>
<dbReference type="GO" id="GO:0071949">
    <property type="term" value="F:FAD binding"/>
    <property type="evidence" value="ECO:0007669"/>
    <property type="project" value="InterPro"/>
</dbReference>
<dbReference type="Gene3D" id="3.50.50.60">
    <property type="entry name" value="FAD/NAD(P)-binding domain"/>
    <property type="match status" value="2"/>
</dbReference>
<dbReference type="InterPro" id="IPR036188">
    <property type="entry name" value="FAD/NAD-bd_sf"/>
</dbReference>